<evidence type="ECO:0000256" key="5">
    <source>
        <dbReference type="ARBA" id="ARBA00022833"/>
    </source>
</evidence>
<comment type="caution">
    <text evidence="16">The sequence shown here is derived from an EMBL/GenBank/DDBJ whole genome shotgun (WGS) entry which is preliminary data.</text>
</comment>
<feature type="binding site" evidence="11">
    <location>
        <position position="498"/>
    </location>
    <ligand>
        <name>a phospholipid derivative</name>
        <dbReference type="ChEBI" id="CHEBI:16247"/>
    </ligand>
</feature>
<dbReference type="PANTHER" id="PTHR24086:SF15">
    <property type="entry name" value="NUCLEAR HORMONE RECEPTOR FTZ-F1"/>
    <property type="match status" value="1"/>
</dbReference>
<keyword evidence="17" id="KW-1185">Reference proteome</keyword>
<organism evidence="16 17">
    <name type="scientific">Acanthosepion pharaonis</name>
    <name type="common">Pharaoh cuttlefish</name>
    <name type="synonym">Sepia pharaonis</name>
    <dbReference type="NCBI Taxonomy" id="158019"/>
    <lineage>
        <taxon>Eukaryota</taxon>
        <taxon>Metazoa</taxon>
        <taxon>Spiralia</taxon>
        <taxon>Lophotrochozoa</taxon>
        <taxon>Mollusca</taxon>
        <taxon>Cephalopoda</taxon>
        <taxon>Coleoidea</taxon>
        <taxon>Decapodiformes</taxon>
        <taxon>Sepiida</taxon>
        <taxon>Sepiina</taxon>
        <taxon>Sepiidae</taxon>
        <taxon>Acanthosepion</taxon>
    </lineage>
</organism>
<keyword evidence="10 12" id="KW-0539">Nucleus</keyword>
<keyword evidence="8 12" id="KW-0804">Transcription</keyword>
<dbReference type="Pfam" id="PF00105">
    <property type="entry name" value="zf-C4"/>
    <property type="match status" value="1"/>
</dbReference>
<dbReference type="OrthoDB" id="5984981at2759"/>
<comment type="subcellular location">
    <subcellularLocation>
        <location evidence="1 12">Nucleus</location>
    </subcellularLocation>
</comment>
<dbReference type="GO" id="GO:0004879">
    <property type="term" value="F:nuclear receptor activity"/>
    <property type="evidence" value="ECO:0007669"/>
    <property type="project" value="InterPro"/>
</dbReference>
<dbReference type="Gene3D" id="1.10.565.10">
    <property type="entry name" value="Retinoid X Receptor"/>
    <property type="match status" value="1"/>
</dbReference>
<dbReference type="SUPFAM" id="SSF57716">
    <property type="entry name" value="Glucocorticoid receptor-like (DNA-binding domain)"/>
    <property type="match status" value="1"/>
</dbReference>
<dbReference type="InterPro" id="IPR013088">
    <property type="entry name" value="Znf_NHR/GATA"/>
</dbReference>
<gene>
    <name evidence="16" type="ORF">SPHA_18684</name>
</gene>
<evidence type="ECO:0000256" key="10">
    <source>
        <dbReference type="ARBA" id="ARBA00023242"/>
    </source>
</evidence>
<dbReference type="CDD" id="cd07167">
    <property type="entry name" value="NR_DBD_Lrh-1_like"/>
    <property type="match status" value="1"/>
</dbReference>
<name>A0A812BL42_ACAPH</name>
<dbReference type="GO" id="GO:0009755">
    <property type="term" value="P:hormone-mediated signaling pathway"/>
    <property type="evidence" value="ECO:0007669"/>
    <property type="project" value="TreeGrafter"/>
</dbReference>
<evidence type="ECO:0000256" key="7">
    <source>
        <dbReference type="ARBA" id="ARBA00023125"/>
    </source>
</evidence>
<dbReference type="InterPro" id="IPR016355">
    <property type="entry name" value="NR5-like"/>
</dbReference>
<proteinExistence type="inferred from homology"/>
<evidence type="ECO:0000313" key="17">
    <source>
        <dbReference type="Proteomes" id="UP000597762"/>
    </source>
</evidence>
<keyword evidence="5 12" id="KW-0862">Zinc</keyword>
<reference evidence="16" key="1">
    <citation type="submission" date="2021-01" db="EMBL/GenBank/DDBJ databases">
        <authorList>
            <person name="Li R."/>
            <person name="Bekaert M."/>
        </authorList>
    </citation>
    <scope>NUCLEOTIDE SEQUENCE</scope>
    <source>
        <strain evidence="16">Farmed</strain>
    </source>
</reference>
<evidence type="ECO:0000256" key="4">
    <source>
        <dbReference type="ARBA" id="ARBA00022771"/>
    </source>
</evidence>
<feature type="domain" description="Nuclear receptor" evidence="14">
    <location>
        <begin position="58"/>
        <end position="133"/>
    </location>
</feature>
<sequence length="523" mass="59800">MLEVWQRRKRDHVLSVCRWINTDTRAVSPFEVDSQLTDAASTSMNDPQCSPDVKVRFDELCPVCGDKVSGYHYGLLTCESCKGFFKRTVQNKKVYSCVDNRNCLIDKTQRKRCPYCRFQKCLNVGMKLEAVRADRMRGGRNKFGPMYKRDRALKQQAIRQRQQMLSSCQMHMANGMNSLPTTVEDIKPSTLLMGSNQLTYTMGSGGGGGNNSPLSSPAPSLPSPVYDGSPPVSQLTMSNSECPPVNSGGSVAMQSTLQQYPTMVNALHPLHSTLHGQQPALPPNVPSLISDFKATMPNETERKQKLLNFIQTEFGSFQCAWHPDKLFAMICRLVDQCLFLMVEWARNSFFFKELKVENQMKLLQNSWSELLILDFLYRQLYSNSTMEFTLASGHRINADFFDKIGLGDMRDRLQDLIKKMRELKIDENEYVCLKYLVLLNPDVGGVESRQLLEDCQEKINTALMEYCTSFYPNMKDKFGQVLLRLPEIRMISMYGEEYLYSKHLNGELPEQTLLTEMLHSKRR</sequence>
<dbReference type="PANTHER" id="PTHR24086">
    <property type="entry name" value="NUCLEAR RECEPTOR SUBFAMILY 5 GROUP A"/>
    <property type="match status" value="1"/>
</dbReference>
<evidence type="ECO:0000256" key="11">
    <source>
        <dbReference type="PIRSR" id="PIRSR002530-1"/>
    </source>
</evidence>
<dbReference type="FunFam" id="1.10.565.10:FF:000011">
    <property type="entry name" value="Nuclear receptor subfamily 5, group A, member 2"/>
    <property type="match status" value="1"/>
</dbReference>
<keyword evidence="3 12" id="KW-0479">Metal-binding</keyword>
<evidence type="ECO:0000256" key="6">
    <source>
        <dbReference type="ARBA" id="ARBA00023015"/>
    </source>
</evidence>
<evidence type="ECO:0000256" key="9">
    <source>
        <dbReference type="ARBA" id="ARBA00023170"/>
    </source>
</evidence>
<protein>
    <submittedName>
        <fullName evidence="16">NR5A2</fullName>
    </submittedName>
</protein>
<evidence type="ECO:0000256" key="12">
    <source>
        <dbReference type="RuleBase" id="RU004334"/>
    </source>
</evidence>
<evidence type="ECO:0000256" key="8">
    <source>
        <dbReference type="ARBA" id="ARBA00023163"/>
    </source>
</evidence>
<evidence type="ECO:0000313" key="16">
    <source>
        <dbReference type="EMBL" id="CAE1232765.1"/>
    </source>
</evidence>
<dbReference type="SMART" id="SM00399">
    <property type="entry name" value="ZnF_C4"/>
    <property type="match status" value="1"/>
</dbReference>
<dbReference type="InterPro" id="IPR001723">
    <property type="entry name" value="Nuclear_hrmn_rcpt"/>
</dbReference>
<dbReference type="PROSITE" id="PS00031">
    <property type="entry name" value="NUCLEAR_REC_DBD_1"/>
    <property type="match status" value="1"/>
</dbReference>
<dbReference type="PRINTS" id="PR00398">
    <property type="entry name" value="STRDHORMONER"/>
</dbReference>
<dbReference type="PROSITE" id="PS51843">
    <property type="entry name" value="NR_LBD"/>
    <property type="match status" value="1"/>
</dbReference>
<evidence type="ECO:0000256" key="1">
    <source>
        <dbReference type="ARBA" id="ARBA00004123"/>
    </source>
</evidence>
<dbReference type="GO" id="GO:0090575">
    <property type="term" value="C:RNA polymerase II transcription regulator complex"/>
    <property type="evidence" value="ECO:0007669"/>
    <property type="project" value="TreeGrafter"/>
</dbReference>
<dbReference type="InterPro" id="IPR001628">
    <property type="entry name" value="Znf_hrmn_rcpt"/>
</dbReference>
<dbReference type="FunFam" id="3.30.50.10:FF:000006">
    <property type="entry name" value="Nuclear receptor subfamily 5 group A member"/>
    <property type="match status" value="1"/>
</dbReference>
<evidence type="ECO:0000259" key="15">
    <source>
        <dbReference type="PROSITE" id="PS51843"/>
    </source>
</evidence>
<dbReference type="EMBL" id="CAHIKZ030000674">
    <property type="protein sequence ID" value="CAE1232765.1"/>
    <property type="molecule type" value="Genomic_DNA"/>
</dbReference>
<dbReference type="InterPro" id="IPR000536">
    <property type="entry name" value="Nucl_hrmn_rcpt_lig-bd"/>
</dbReference>
<evidence type="ECO:0000256" key="2">
    <source>
        <dbReference type="ARBA" id="ARBA00007536"/>
    </source>
</evidence>
<feature type="binding site" evidence="11">
    <location>
        <position position="502"/>
    </location>
    <ligand>
        <name>a phospholipid derivative</name>
        <dbReference type="ChEBI" id="CHEBI:16247"/>
    </ligand>
</feature>
<dbReference type="Gene3D" id="3.30.50.10">
    <property type="entry name" value="Erythroid Transcription Factor GATA-1, subunit A"/>
    <property type="match status" value="1"/>
</dbReference>
<dbReference type="SMART" id="SM00430">
    <property type="entry name" value="HOLI"/>
    <property type="match status" value="1"/>
</dbReference>
<keyword evidence="6 12" id="KW-0805">Transcription regulation</keyword>
<dbReference type="PRINTS" id="PR00047">
    <property type="entry name" value="STROIDFINGER"/>
</dbReference>
<evidence type="ECO:0000256" key="13">
    <source>
        <dbReference type="SAM" id="MobiDB-lite"/>
    </source>
</evidence>
<dbReference type="PROSITE" id="PS51030">
    <property type="entry name" value="NUCLEAR_REC_DBD_2"/>
    <property type="match status" value="1"/>
</dbReference>
<dbReference type="GO" id="GO:0000978">
    <property type="term" value="F:RNA polymerase II cis-regulatory region sequence-specific DNA binding"/>
    <property type="evidence" value="ECO:0007669"/>
    <property type="project" value="TreeGrafter"/>
</dbReference>
<dbReference type="AlphaFoldDB" id="A0A812BL42"/>
<feature type="domain" description="NR LBD" evidence="15">
    <location>
        <begin position="298"/>
        <end position="521"/>
    </location>
</feature>
<evidence type="ECO:0000256" key="3">
    <source>
        <dbReference type="ARBA" id="ARBA00022723"/>
    </source>
</evidence>
<dbReference type="GO" id="GO:0008270">
    <property type="term" value="F:zinc ion binding"/>
    <property type="evidence" value="ECO:0007669"/>
    <property type="project" value="UniProtKB-KW"/>
</dbReference>
<dbReference type="SUPFAM" id="SSF48508">
    <property type="entry name" value="Nuclear receptor ligand-binding domain"/>
    <property type="match status" value="1"/>
</dbReference>
<comment type="similarity">
    <text evidence="2">Belongs to the nuclear hormone receptor family. NR5 subfamily.</text>
</comment>
<dbReference type="Proteomes" id="UP000597762">
    <property type="component" value="Unassembled WGS sequence"/>
</dbReference>
<dbReference type="PIRSF" id="PIRSF002530">
    <property type="entry name" value="Nuc_orph_FTZ-F1"/>
    <property type="match status" value="1"/>
</dbReference>
<keyword evidence="7 12" id="KW-0238">DNA-binding</keyword>
<keyword evidence="9 12" id="KW-0675">Receptor</keyword>
<dbReference type="GO" id="GO:0009888">
    <property type="term" value="P:tissue development"/>
    <property type="evidence" value="ECO:0007669"/>
    <property type="project" value="TreeGrafter"/>
</dbReference>
<feature type="region of interest" description="Disordered" evidence="13">
    <location>
        <begin position="201"/>
        <end position="223"/>
    </location>
</feature>
<dbReference type="InterPro" id="IPR035500">
    <property type="entry name" value="NHR-like_dom_sf"/>
</dbReference>
<accession>A0A812BL42</accession>
<keyword evidence="4 12" id="KW-0863">Zinc-finger</keyword>
<evidence type="ECO:0000259" key="14">
    <source>
        <dbReference type="PROSITE" id="PS51030"/>
    </source>
</evidence>
<dbReference type="Pfam" id="PF00104">
    <property type="entry name" value="Hormone_recep"/>
    <property type="match status" value="1"/>
</dbReference>